<evidence type="ECO:0000256" key="7">
    <source>
        <dbReference type="ARBA" id="ARBA00022737"/>
    </source>
</evidence>
<dbReference type="InterPro" id="IPR013210">
    <property type="entry name" value="LRR_N_plant-typ"/>
</dbReference>
<evidence type="ECO:0000256" key="10">
    <source>
        <dbReference type="ARBA" id="ARBA00023170"/>
    </source>
</evidence>
<keyword evidence="6 12" id="KW-0732">Signal</keyword>
<dbReference type="SUPFAM" id="SSF52058">
    <property type="entry name" value="L domain-like"/>
    <property type="match status" value="4"/>
</dbReference>
<comment type="subcellular location">
    <subcellularLocation>
        <location evidence="1">Cell membrane</location>
        <topology evidence="1">Single-pass type I membrane protein</topology>
    </subcellularLocation>
</comment>
<feature type="chain" id="PRO_5030596106" description="Leucine-rich repeat-containing N-terminal plant-type domain-containing protein" evidence="12">
    <location>
        <begin position="22"/>
        <end position="1492"/>
    </location>
</feature>
<dbReference type="Pfam" id="PF13855">
    <property type="entry name" value="LRR_8"/>
    <property type="match status" value="1"/>
</dbReference>
<dbReference type="PRINTS" id="PR00019">
    <property type="entry name" value="LEURICHRPT"/>
</dbReference>
<keyword evidence="9" id="KW-0472">Membrane</keyword>
<evidence type="ECO:0000259" key="13">
    <source>
        <dbReference type="Pfam" id="PF08263"/>
    </source>
</evidence>
<dbReference type="Proteomes" id="UP000596660">
    <property type="component" value="Unplaced"/>
</dbReference>
<dbReference type="Gene3D" id="3.80.10.10">
    <property type="entry name" value="Ribonuclease Inhibitor"/>
    <property type="match status" value="5"/>
</dbReference>
<reference evidence="14" key="2">
    <citation type="submission" date="2021-03" db="UniProtKB">
        <authorList>
            <consortium name="EnsemblPlants"/>
        </authorList>
    </citation>
    <scope>IDENTIFICATION</scope>
</reference>
<feature type="domain" description="Leucine-rich repeat-containing N-terminal plant-type" evidence="13">
    <location>
        <begin position="28"/>
        <end position="70"/>
    </location>
</feature>
<dbReference type="PANTHER" id="PTHR48063">
    <property type="entry name" value="LRR RECEPTOR-LIKE KINASE"/>
    <property type="match status" value="1"/>
</dbReference>
<feature type="signal peptide" evidence="12">
    <location>
        <begin position="1"/>
        <end position="21"/>
    </location>
</feature>
<keyword evidence="3" id="KW-1003">Cell membrane</keyword>
<name>A0A803MKV5_CHEQI</name>
<keyword evidence="15" id="KW-1185">Reference proteome</keyword>
<dbReference type="InterPro" id="IPR032675">
    <property type="entry name" value="LRR_dom_sf"/>
</dbReference>
<evidence type="ECO:0000256" key="11">
    <source>
        <dbReference type="ARBA" id="ARBA00023180"/>
    </source>
</evidence>
<dbReference type="FunFam" id="3.80.10.10:FF:000041">
    <property type="entry name" value="LRR receptor-like serine/threonine-protein kinase ERECTA"/>
    <property type="match status" value="1"/>
</dbReference>
<dbReference type="SMART" id="SM00365">
    <property type="entry name" value="LRR_SD22"/>
    <property type="match status" value="9"/>
</dbReference>
<dbReference type="InterPro" id="IPR001611">
    <property type="entry name" value="Leu-rich_rpt"/>
</dbReference>
<proteinExistence type="inferred from homology"/>
<dbReference type="FunFam" id="3.80.10.10:FF:000213">
    <property type="entry name" value="Tyrosine-sulfated glycopeptide receptor 1"/>
    <property type="match status" value="1"/>
</dbReference>
<dbReference type="PROSITE" id="PS51450">
    <property type="entry name" value="LRR"/>
    <property type="match status" value="1"/>
</dbReference>
<evidence type="ECO:0000256" key="3">
    <source>
        <dbReference type="ARBA" id="ARBA00022475"/>
    </source>
</evidence>
<keyword evidence="4" id="KW-0433">Leucine-rich repeat</keyword>
<evidence type="ECO:0000256" key="2">
    <source>
        <dbReference type="ARBA" id="ARBA00009592"/>
    </source>
</evidence>
<dbReference type="InterPro" id="IPR003591">
    <property type="entry name" value="Leu-rich_rpt_typical-subtyp"/>
</dbReference>
<comment type="similarity">
    <text evidence="2">Belongs to the RLP family.</text>
</comment>
<evidence type="ECO:0000256" key="4">
    <source>
        <dbReference type="ARBA" id="ARBA00022614"/>
    </source>
</evidence>
<dbReference type="EnsemblPlants" id="AUR62031446-RA">
    <property type="protein sequence ID" value="AUR62031446-RA:cds"/>
    <property type="gene ID" value="AUR62031446"/>
</dbReference>
<dbReference type="Pfam" id="PF08263">
    <property type="entry name" value="LRRNT_2"/>
    <property type="match status" value="2"/>
</dbReference>
<evidence type="ECO:0000256" key="5">
    <source>
        <dbReference type="ARBA" id="ARBA00022692"/>
    </source>
</evidence>
<evidence type="ECO:0000256" key="9">
    <source>
        <dbReference type="ARBA" id="ARBA00023136"/>
    </source>
</evidence>
<dbReference type="GO" id="GO:0005886">
    <property type="term" value="C:plasma membrane"/>
    <property type="evidence" value="ECO:0007669"/>
    <property type="project" value="UniProtKB-SubCell"/>
</dbReference>
<evidence type="ECO:0000256" key="1">
    <source>
        <dbReference type="ARBA" id="ARBA00004251"/>
    </source>
</evidence>
<keyword evidence="11" id="KW-0325">Glycoprotein</keyword>
<dbReference type="PANTHER" id="PTHR48063:SF101">
    <property type="entry name" value="LRR RECEPTOR-LIKE SERINE_THREONINE-PROTEIN KINASE FLS2"/>
    <property type="match status" value="1"/>
</dbReference>
<evidence type="ECO:0000313" key="14">
    <source>
        <dbReference type="EnsemblPlants" id="AUR62031446-RA:cds"/>
    </source>
</evidence>
<dbReference type="FunFam" id="3.80.10.10:FF:000095">
    <property type="entry name" value="LRR receptor-like serine/threonine-protein kinase GSO1"/>
    <property type="match status" value="2"/>
</dbReference>
<dbReference type="InterPro" id="IPR046956">
    <property type="entry name" value="RLP23-like"/>
</dbReference>
<sequence>MPDLVIICYIFFLLSSYNTTAEDVKCTQQERKVLLELKNNIVIDRCGLLASWGNQEDNKDCCRWKGVHCSNYINSSVIIKIDLHGFDTSSPHPCLEGKLTPTLTELKHLSYLDLSYNNFLGEPIPNSIGSLGKLRYLDLSHAGFGGGIPHQLRHLSKLETLFISSNSFEDTLSNDNFQNFSRLKDLDLSNNSKLTLNFSVDWIPSFQLDTLKLRSLALGPHFPKWILTQRSFSYLDISEAGISEPIPTSFWNLLTLNLSFLNMSNNNITGKLPNLSHPIFDHWRPLEVDLSFNSFEGTIPSFLGNVSSLKLNNNKFSNPIPLLCPKSKIVLLDLDLSNNLSSGELPDDCWENMDELSFLNLESNQFSGKLPQSLGAIKQLQSFRLCDNTFFRSPTHFIMELLLFGEIPSEISYLGGLVSLDLSRNNCSGTITPNIGQLTSLEFLDLSNNHFCGEIPTSFVNLSYLGILDLSNNNLSGRIPLGTQLRGFDASYYMGNPGLCGEPLPKICPGDEAFNESHGEDIELTQQDKDDGEAILSHATQYNIKCIREEREALLQFKRGIQEDHCGILSSWEGHEDDVGCCQWRGILCNNLTGHVMAINLGGVEAGNDHHCLEGRVTTFLPRLKHLKYLDLSFNNFLGQPIPKFISSLANLEHLNLSNSGFTGKIPHEFGNLSHLTSLDLSDNTVVVKSLGWLSRLTSLSVVNLSDIDLSEVQDWLQIITNLPFLKVLKMDSCYLPSTIPSSLTFKNSSSTLRFLSLAHNSFGDPSIFQWLFNLSGVSTHLVHLDLCDNSLPGSIPNGFQKLHSLSYIDLSSNAFESHIPNYFGNMHSLSHLDLSANNLSGSISSCFKNMHSLSYLDVSGNSLGGQIPEMISSLKYLIHLDLSWNNFHGRVPKTIGKLCSLQFLELSYNNLTGDLTDVIQILSVCSYKSLRFFSLENNHFGGSIPNNIETFSLSRQLYLDGNQLNGTISQGIAKLSMLETLRLSTNSLIGTIFDSHFANLSSLRNLYLSENPRLLVNISVDWLPPFQLDTIYLSSCKVGPHFPKWLQTQTQISWIDISIAEISDIVPASFWSSLSSKLEYLNMSHNNIHGILPNNLSITLSELPQIDLSSNSLEGAIPSFLGNISSLSLNDNKFSDASSFLCPKNKMVLSNLDLSNNLLSGELPDCWMYFDKLSILSLENNNLTGKLSASIGALKKLQALHLRHNNFSGELPISLHNCTSLVLLDVAYNAFTGYLPQRIGNNLKNLGILSLRSNSFSGVLPSSLCQLSHLQILDLSHNNFSGKIPRCIYNLTAMTSTADLLPDILYQYDFSVLVTYFDSAFVMWKGKDQIFRNSLGQVKFIHMSNNVLEGDIPEGISSLIGLISLDLSGNKLNGSITPKIGLLTALELLDLSSNNLSGAIPATFTNLNFLGMLNLSYNHLSGRVPTGTLLQGFDASAYMGNPELCGAPLAICPGDEPPNNNTWNGNDDVAQQDVNDDLFPGLYISVVLGLL</sequence>
<keyword evidence="5" id="KW-0812">Transmembrane</keyword>
<dbReference type="SUPFAM" id="SSF52047">
    <property type="entry name" value="RNI-like"/>
    <property type="match status" value="1"/>
</dbReference>
<organism evidence="14 15">
    <name type="scientific">Chenopodium quinoa</name>
    <name type="common">Quinoa</name>
    <dbReference type="NCBI Taxonomy" id="63459"/>
    <lineage>
        <taxon>Eukaryota</taxon>
        <taxon>Viridiplantae</taxon>
        <taxon>Streptophyta</taxon>
        <taxon>Embryophyta</taxon>
        <taxon>Tracheophyta</taxon>
        <taxon>Spermatophyta</taxon>
        <taxon>Magnoliopsida</taxon>
        <taxon>eudicotyledons</taxon>
        <taxon>Gunneridae</taxon>
        <taxon>Pentapetalae</taxon>
        <taxon>Caryophyllales</taxon>
        <taxon>Chenopodiaceae</taxon>
        <taxon>Chenopodioideae</taxon>
        <taxon>Atripliceae</taxon>
        <taxon>Chenopodium</taxon>
    </lineage>
</organism>
<keyword evidence="7" id="KW-0677">Repeat</keyword>
<keyword evidence="8" id="KW-1133">Transmembrane helix</keyword>
<feature type="domain" description="Leucine-rich repeat-containing N-terminal plant-type" evidence="13">
    <location>
        <begin position="549"/>
        <end position="590"/>
    </location>
</feature>
<accession>A0A803MKV5</accession>
<dbReference type="Gramene" id="AUR62031446-RA">
    <property type="protein sequence ID" value="AUR62031446-RA:cds"/>
    <property type="gene ID" value="AUR62031446"/>
</dbReference>
<protein>
    <recommendedName>
        <fullName evidence="13">Leucine-rich repeat-containing N-terminal plant-type domain-containing protein</fullName>
    </recommendedName>
</protein>
<dbReference type="OMA" id="THFIMEL"/>
<dbReference type="Pfam" id="PF00560">
    <property type="entry name" value="LRR_1"/>
    <property type="match status" value="14"/>
</dbReference>
<evidence type="ECO:0000313" key="15">
    <source>
        <dbReference type="Proteomes" id="UP000596660"/>
    </source>
</evidence>
<evidence type="ECO:0000256" key="6">
    <source>
        <dbReference type="ARBA" id="ARBA00022729"/>
    </source>
</evidence>
<evidence type="ECO:0000256" key="8">
    <source>
        <dbReference type="ARBA" id="ARBA00022989"/>
    </source>
</evidence>
<evidence type="ECO:0000256" key="12">
    <source>
        <dbReference type="SAM" id="SignalP"/>
    </source>
</evidence>
<dbReference type="SMART" id="SM00369">
    <property type="entry name" value="LRR_TYP"/>
    <property type="match status" value="15"/>
</dbReference>
<reference evidence="14" key="1">
    <citation type="journal article" date="2017" name="Nature">
        <title>The genome of Chenopodium quinoa.</title>
        <authorList>
            <person name="Jarvis D.E."/>
            <person name="Ho Y.S."/>
            <person name="Lightfoot D.J."/>
            <person name="Schmoeckel S.M."/>
            <person name="Li B."/>
            <person name="Borm T.J.A."/>
            <person name="Ohyanagi H."/>
            <person name="Mineta K."/>
            <person name="Michell C.T."/>
            <person name="Saber N."/>
            <person name="Kharbatia N.M."/>
            <person name="Rupper R.R."/>
            <person name="Sharp A.R."/>
            <person name="Dally N."/>
            <person name="Boughton B.A."/>
            <person name="Woo Y.H."/>
            <person name="Gao G."/>
            <person name="Schijlen E.G.W.M."/>
            <person name="Guo X."/>
            <person name="Momin A.A."/>
            <person name="Negrao S."/>
            <person name="Al-Babili S."/>
            <person name="Gehring C."/>
            <person name="Roessner U."/>
            <person name="Jung C."/>
            <person name="Murphy K."/>
            <person name="Arold S.T."/>
            <person name="Gojobori T."/>
            <person name="van der Linden C.G."/>
            <person name="van Loo E.N."/>
            <person name="Jellen E.N."/>
            <person name="Maughan P.J."/>
            <person name="Tester M."/>
        </authorList>
    </citation>
    <scope>NUCLEOTIDE SEQUENCE [LARGE SCALE GENOMIC DNA]</scope>
    <source>
        <strain evidence="14">cv. PI 614886</strain>
    </source>
</reference>
<keyword evidence="10" id="KW-0675">Receptor</keyword>